<dbReference type="Proteomes" id="UP001159427">
    <property type="component" value="Unassembled WGS sequence"/>
</dbReference>
<evidence type="ECO:0000313" key="2">
    <source>
        <dbReference type="Proteomes" id="UP001159427"/>
    </source>
</evidence>
<evidence type="ECO:0000313" key="1">
    <source>
        <dbReference type="EMBL" id="CAH3020832.1"/>
    </source>
</evidence>
<dbReference type="EMBL" id="CALNXI010000160">
    <property type="protein sequence ID" value="CAH3020832.1"/>
    <property type="molecule type" value="Genomic_DNA"/>
</dbReference>
<organism evidence="1 2">
    <name type="scientific">Porites evermanni</name>
    <dbReference type="NCBI Taxonomy" id="104178"/>
    <lineage>
        <taxon>Eukaryota</taxon>
        <taxon>Metazoa</taxon>
        <taxon>Cnidaria</taxon>
        <taxon>Anthozoa</taxon>
        <taxon>Hexacorallia</taxon>
        <taxon>Scleractinia</taxon>
        <taxon>Fungiina</taxon>
        <taxon>Poritidae</taxon>
        <taxon>Porites</taxon>
    </lineage>
</organism>
<name>A0ABN8LYW7_9CNID</name>
<accession>A0ABN8LYW7</accession>
<protein>
    <submittedName>
        <fullName evidence="1">Uncharacterized protein</fullName>
    </submittedName>
</protein>
<keyword evidence="2" id="KW-1185">Reference proteome</keyword>
<gene>
    <name evidence="1" type="ORF">PEVE_00008812</name>
</gene>
<sequence length="150" mass="17461">MSWVNEYRETIRYLSKAEVIAEKRELCGIINGDALFPLSSWPRDLRLAFWKKPIGDRETFKLILFCLGNGCSPPLICRWILLSQTWAPKKAEKRARQLDFVLNNAEAKRGTWFYFDLDHNKLLYLNGVTETVIPAPTRSSRKTLKIQEKS</sequence>
<reference evidence="1 2" key="1">
    <citation type="submission" date="2022-05" db="EMBL/GenBank/DDBJ databases">
        <authorList>
            <consortium name="Genoscope - CEA"/>
            <person name="William W."/>
        </authorList>
    </citation>
    <scope>NUCLEOTIDE SEQUENCE [LARGE SCALE GENOMIC DNA]</scope>
</reference>
<proteinExistence type="predicted"/>
<comment type="caution">
    <text evidence="1">The sequence shown here is derived from an EMBL/GenBank/DDBJ whole genome shotgun (WGS) entry which is preliminary data.</text>
</comment>